<evidence type="ECO:0000313" key="2">
    <source>
        <dbReference type="EMBL" id="AJD45366.1"/>
    </source>
</evidence>
<dbReference type="Pfam" id="PF00535">
    <property type="entry name" value="Glycos_transf_2"/>
    <property type="match status" value="1"/>
</dbReference>
<dbReference type="Proteomes" id="UP000031368">
    <property type="component" value="Plasmid pRgalR602c"/>
</dbReference>
<accession>A0A0B4XE49</accession>
<organism evidence="2 3">
    <name type="scientific">Rhizobium gallicum bv. gallicum R602sp</name>
    <dbReference type="NCBI Taxonomy" id="1041138"/>
    <lineage>
        <taxon>Bacteria</taxon>
        <taxon>Pseudomonadati</taxon>
        <taxon>Pseudomonadota</taxon>
        <taxon>Alphaproteobacteria</taxon>
        <taxon>Hyphomicrobiales</taxon>
        <taxon>Rhizobiaceae</taxon>
        <taxon>Rhizobium/Agrobacterium group</taxon>
        <taxon>Rhizobium</taxon>
    </lineage>
</organism>
<dbReference type="PANTHER" id="PTHR22916">
    <property type="entry name" value="GLYCOSYLTRANSFERASE"/>
    <property type="match status" value="1"/>
</dbReference>
<dbReference type="SUPFAM" id="SSF53448">
    <property type="entry name" value="Nucleotide-diphospho-sugar transferases"/>
    <property type="match status" value="1"/>
</dbReference>
<dbReference type="InterPro" id="IPR029044">
    <property type="entry name" value="Nucleotide-diphossugar_trans"/>
</dbReference>
<dbReference type="Gene3D" id="3.90.550.10">
    <property type="entry name" value="Spore Coat Polysaccharide Biosynthesis Protein SpsA, Chain A"/>
    <property type="match status" value="1"/>
</dbReference>
<dbReference type="PANTHER" id="PTHR22916:SF3">
    <property type="entry name" value="UDP-GLCNAC:BETAGAL BETA-1,3-N-ACETYLGLUCOSAMINYLTRANSFERASE-LIKE PROTEIN 1"/>
    <property type="match status" value="1"/>
</dbReference>
<keyword evidence="2" id="KW-0614">Plasmid</keyword>
<gene>
    <name evidence="2" type="ORF">RGR602_PC01339</name>
</gene>
<dbReference type="GO" id="GO:0016758">
    <property type="term" value="F:hexosyltransferase activity"/>
    <property type="evidence" value="ECO:0007669"/>
    <property type="project" value="UniProtKB-ARBA"/>
</dbReference>
<keyword evidence="3" id="KW-1185">Reference proteome</keyword>
<name>A0A0B4XE49_9HYPH</name>
<feature type="domain" description="Glycosyltransferase 2-like" evidence="1">
    <location>
        <begin position="8"/>
        <end position="169"/>
    </location>
</feature>
<dbReference type="AlphaFoldDB" id="A0A0B4XE49"/>
<sequence>MSLPLVAVVTPTYNGGRFLAETMESVQQQDWPNLVHVVLDNNSSDNTEEIVSAYLNKRIPVLRFRNEKTLDQRENWTKAYRLVPQEAVYVRYLCDDDTISPTSISKMATLGETFPNVGVIGSLHDCAGAVQDFFWPPGMPVLPGKDAMRMALLRQGILMPVQMMWRRRVTDSLEPLFAGAMDGSWDLDTVFRMLAISDFGFVHEALGFTRVHDNTVTALHYAGKTRAWTRDGLDLIMRHGPVAFGTDYRRQLLAFRRYYVRRILTWWREDRGREHLQPHFDALARAGFGVNGMLVVDAVLDWICVKLGMRRAWTGYPGWQ</sequence>
<dbReference type="EMBL" id="CP006880">
    <property type="protein sequence ID" value="AJD45366.1"/>
    <property type="molecule type" value="Genomic_DNA"/>
</dbReference>
<dbReference type="CDD" id="cd00761">
    <property type="entry name" value="Glyco_tranf_GTA_type"/>
    <property type="match status" value="1"/>
</dbReference>
<dbReference type="KEGG" id="rga:RGR602_PC01339"/>
<evidence type="ECO:0000313" key="3">
    <source>
        <dbReference type="Proteomes" id="UP000031368"/>
    </source>
</evidence>
<dbReference type="InterPro" id="IPR001173">
    <property type="entry name" value="Glyco_trans_2-like"/>
</dbReference>
<protein>
    <submittedName>
        <fullName evidence="2">Glycosyltransferase family 2 protein</fullName>
    </submittedName>
</protein>
<dbReference type="HOGENOM" id="CLU_025996_0_7_5"/>
<reference evidence="2 3" key="1">
    <citation type="submission" date="2013-11" db="EMBL/GenBank/DDBJ databases">
        <title>Complete genome sequence of Rhizobium gallicum bv. gallicum R602.</title>
        <authorList>
            <person name="Bustos P."/>
            <person name="Santamaria R.I."/>
            <person name="Lozano L."/>
            <person name="Acosta J.L."/>
            <person name="Ormeno-Orrillo E."/>
            <person name="Rogel M.A."/>
            <person name="Romero D."/>
            <person name="Cevallos M.A."/>
            <person name="Martinez-Romero E."/>
            <person name="Gonzalez V."/>
        </authorList>
    </citation>
    <scope>NUCLEOTIDE SEQUENCE [LARGE SCALE GENOMIC DNA]</scope>
    <source>
        <strain evidence="2 3">R602</strain>
        <plasmid evidence="2 3">pRgalR602c</plasmid>
    </source>
</reference>
<keyword evidence="2" id="KW-0808">Transferase</keyword>
<evidence type="ECO:0000259" key="1">
    <source>
        <dbReference type="Pfam" id="PF00535"/>
    </source>
</evidence>
<geneLocation type="plasmid" evidence="2 3">
    <name>pRgalR602c</name>
</geneLocation>
<proteinExistence type="predicted"/>
<dbReference type="RefSeq" id="WP_082046725.1">
    <property type="nucleotide sequence ID" value="NZ_CP006880.1"/>
</dbReference>